<evidence type="ECO:0000256" key="7">
    <source>
        <dbReference type="ARBA" id="ARBA00023316"/>
    </source>
</evidence>
<keyword evidence="5 8" id="KW-0378">Hydrolase</keyword>
<evidence type="ECO:0000256" key="3">
    <source>
        <dbReference type="ARBA" id="ARBA00022512"/>
    </source>
</evidence>
<dbReference type="GO" id="GO:0005975">
    <property type="term" value="P:carbohydrate metabolic process"/>
    <property type="evidence" value="ECO:0007669"/>
    <property type="project" value="InterPro"/>
</dbReference>
<organism evidence="9">
    <name type="scientific">Cucumis melo</name>
    <name type="common">Muskmelon</name>
    <dbReference type="NCBI Taxonomy" id="3656"/>
    <lineage>
        <taxon>Eukaryota</taxon>
        <taxon>Viridiplantae</taxon>
        <taxon>Streptophyta</taxon>
        <taxon>Embryophyta</taxon>
        <taxon>Tracheophyta</taxon>
        <taxon>Spermatophyta</taxon>
        <taxon>Magnoliopsida</taxon>
        <taxon>eudicotyledons</taxon>
        <taxon>Gunneridae</taxon>
        <taxon>Pentapetalae</taxon>
        <taxon>rosids</taxon>
        <taxon>fabids</taxon>
        <taxon>Cucurbitales</taxon>
        <taxon>Cucurbitaceae</taxon>
        <taxon>Benincaseae</taxon>
        <taxon>Cucumis</taxon>
    </lineage>
</organism>
<dbReference type="PANTHER" id="PTHR31375">
    <property type="match status" value="1"/>
</dbReference>
<dbReference type="InterPro" id="IPR000743">
    <property type="entry name" value="Glyco_hydro_28"/>
</dbReference>
<keyword evidence="7" id="KW-0961">Cell wall biogenesis/degradation</keyword>
<dbReference type="InterPro" id="IPR011050">
    <property type="entry name" value="Pectin_lyase_fold/virulence"/>
</dbReference>
<name>A0A9I9DVH0_CUCME</name>
<keyword evidence="4" id="KW-0964">Secreted</keyword>
<evidence type="ECO:0000256" key="4">
    <source>
        <dbReference type="ARBA" id="ARBA00022525"/>
    </source>
</evidence>
<dbReference type="AlphaFoldDB" id="A0A9I9DVH0"/>
<keyword evidence="3" id="KW-0134">Cell wall</keyword>
<dbReference type="SUPFAM" id="SSF51126">
    <property type="entry name" value="Pectin lyase-like"/>
    <property type="match status" value="1"/>
</dbReference>
<proteinExistence type="inferred from homology"/>
<dbReference type="Pfam" id="PF00295">
    <property type="entry name" value="Glyco_hydro_28"/>
    <property type="match status" value="1"/>
</dbReference>
<evidence type="ECO:0000256" key="6">
    <source>
        <dbReference type="ARBA" id="ARBA00023295"/>
    </source>
</evidence>
<evidence type="ECO:0000256" key="2">
    <source>
        <dbReference type="ARBA" id="ARBA00008834"/>
    </source>
</evidence>
<evidence type="ECO:0000313" key="9">
    <source>
        <dbReference type="EnsemblPlants" id="MELO3C024218.2.1"/>
    </source>
</evidence>
<protein>
    <recommendedName>
        <fullName evidence="10">Exopolygalacturonase-like</fullName>
    </recommendedName>
</protein>
<dbReference type="Gramene" id="MELO3C024218.2.1">
    <property type="protein sequence ID" value="MELO3C024218.2.1"/>
    <property type="gene ID" value="MELO3C024218.2"/>
</dbReference>
<sequence>MASPIAGTATNMHFLDIIIVNVSNPILIDQEYYPWNQCNRKIPSKIKINKVSFKNIRGTSATPVAVKLFCSSNLPCKEVKVANIDLVSNGIKGSLTSECMNVKPIILGIQNPPICSSSYTIASK</sequence>
<dbReference type="EnsemblPlants" id="MELO3C024218.2.1">
    <property type="protein sequence ID" value="MELO3C024218.2.1"/>
    <property type="gene ID" value="MELO3C024218.2"/>
</dbReference>
<dbReference type="InterPro" id="IPR012334">
    <property type="entry name" value="Pectin_lyas_fold"/>
</dbReference>
<evidence type="ECO:0008006" key="10">
    <source>
        <dbReference type="Google" id="ProtNLM"/>
    </source>
</evidence>
<accession>A0A9I9DVH0</accession>
<evidence type="ECO:0000256" key="1">
    <source>
        <dbReference type="ARBA" id="ARBA00004191"/>
    </source>
</evidence>
<evidence type="ECO:0000256" key="5">
    <source>
        <dbReference type="ARBA" id="ARBA00022801"/>
    </source>
</evidence>
<dbReference type="GO" id="GO:0004650">
    <property type="term" value="F:polygalacturonase activity"/>
    <property type="evidence" value="ECO:0007669"/>
    <property type="project" value="InterPro"/>
</dbReference>
<comment type="subcellular location">
    <subcellularLocation>
        <location evidence="1">Secreted</location>
        <location evidence="1">Cell wall</location>
    </subcellularLocation>
</comment>
<comment type="similarity">
    <text evidence="2 8">Belongs to the glycosyl hydrolase 28 family.</text>
</comment>
<reference evidence="9" key="1">
    <citation type="submission" date="2023-03" db="UniProtKB">
        <authorList>
            <consortium name="EnsemblPlants"/>
        </authorList>
    </citation>
    <scope>IDENTIFICATION</scope>
</reference>
<dbReference type="GO" id="GO:0071555">
    <property type="term" value="P:cell wall organization"/>
    <property type="evidence" value="ECO:0007669"/>
    <property type="project" value="UniProtKB-KW"/>
</dbReference>
<keyword evidence="6 8" id="KW-0326">Glycosidase</keyword>
<evidence type="ECO:0000256" key="8">
    <source>
        <dbReference type="RuleBase" id="RU361169"/>
    </source>
</evidence>
<dbReference type="Gene3D" id="2.160.20.10">
    <property type="entry name" value="Single-stranded right-handed beta-helix, Pectin lyase-like"/>
    <property type="match status" value="1"/>
</dbReference>